<dbReference type="InterPro" id="IPR011330">
    <property type="entry name" value="Glyco_hydro/deAcase_b/a-brl"/>
</dbReference>
<comment type="caution">
    <text evidence="2">The sequence shown here is derived from an EMBL/GenBank/DDBJ whole genome shotgun (WGS) entry which is preliminary data.</text>
</comment>
<accession>A0A0S7WHA1</accession>
<evidence type="ECO:0000313" key="3">
    <source>
        <dbReference type="Proteomes" id="UP000051124"/>
    </source>
</evidence>
<dbReference type="CDD" id="cd10941">
    <property type="entry name" value="CE4_PuuE_HpPgdA_like_2"/>
    <property type="match status" value="1"/>
</dbReference>
<dbReference type="InterPro" id="IPR002509">
    <property type="entry name" value="NODB_dom"/>
</dbReference>
<evidence type="ECO:0000313" key="2">
    <source>
        <dbReference type="EMBL" id="KPJ49471.1"/>
    </source>
</evidence>
<dbReference type="PROSITE" id="PS51677">
    <property type="entry name" value="NODB"/>
    <property type="match status" value="1"/>
</dbReference>
<dbReference type="PANTHER" id="PTHR47561:SF1">
    <property type="entry name" value="POLYSACCHARIDE DEACETYLASE FAMILY PROTEIN (AFU_ORTHOLOGUE AFUA_6G05030)"/>
    <property type="match status" value="1"/>
</dbReference>
<dbReference type="PATRIC" id="fig|1703771.3.peg.324"/>
<dbReference type="EMBL" id="LIZT01000057">
    <property type="protein sequence ID" value="KPJ49471.1"/>
    <property type="molecule type" value="Genomic_DNA"/>
</dbReference>
<dbReference type="GO" id="GO:0005975">
    <property type="term" value="P:carbohydrate metabolic process"/>
    <property type="evidence" value="ECO:0007669"/>
    <property type="project" value="InterPro"/>
</dbReference>
<organism evidence="2 3">
    <name type="scientific">candidate division TA06 bacterium DG_26</name>
    <dbReference type="NCBI Taxonomy" id="1703771"/>
    <lineage>
        <taxon>Bacteria</taxon>
        <taxon>Bacteria division TA06</taxon>
    </lineage>
</organism>
<gene>
    <name evidence="2" type="ORF">AMJ40_05420</name>
</gene>
<dbReference type="Pfam" id="PF11959">
    <property type="entry name" value="DUF3473"/>
    <property type="match status" value="1"/>
</dbReference>
<protein>
    <recommendedName>
        <fullName evidence="1">NodB homology domain-containing protein</fullName>
    </recommendedName>
</protein>
<proteinExistence type="predicted"/>
<reference evidence="2 3" key="1">
    <citation type="journal article" date="2015" name="Microbiome">
        <title>Genomic resolution of linkages in carbon, nitrogen, and sulfur cycling among widespread estuary sediment bacteria.</title>
        <authorList>
            <person name="Baker B.J."/>
            <person name="Lazar C.S."/>
            <person name="Teske A.P."/>
            <person name="Dick G.J."/>
        </authorList>
    </citation>
    <scope>NUCLEOTIDE SEQUENCE [LARGE SCALE GENOMIC DNA]</scope>
    <source>
        <strain evidence="2">DG_26</strain>
    </source>
</reference>
<dbReference type="InterPro" id="IPR014344">
    <property type="entry name" value="XrtA_polysacc_deacetyl"/>
</dbReference>
<dbReference type="AlphaFoldDB" id="A0A0S7WHA1"/>
<dbReference type="Proteomes" id="UP000051124">
    <property type="component" value="Unassembled WGS sequence"/>
</dbReference>
<feature type="domain" description="NodB homology" evidence="1">
    <location>
        <begin position="19"/>
        <end position="288"/>
    </location>
</feature>
<evidence type="ECO:0000259" key="1">
    <source>
        <dbReference type="PROSITE" id="PS51677"/>
    </source>
</evidence>
<dbReference type="Pfam" id="PF01522">
    <property type="entry name" value="Polysacc_deac_1"/>
    <property type="match status" value="1"/>
</dbReference>
<sequence>MVFNALTFDVEDWFQIAALNKVISYDDWDHYESRVVVNVARIVDMLSRKGIKSTFFVLGWVAERYPQVVKMIFEAGHEVATHGYSHRSISEMSSREFEQDLLRSIRTIEGIIPEKVVGYRAPNFSVTSETFWVFEILADYGIEYDSSIFPIKHDRYGVKDFPRFPACIRVNEQKKVNEFPISTINLLGKNIPFAGGGYFRLYPYHFIKWAISSINSSGKPVLIFIHPWELDTDLPRVGAGFLSKFRTYANLYLTQDRFHRLINDFHFSTAKEVLAMNGSLPEIFAVHF</sequence>
<dbReference type="NCBIfam" id="TIGR03006">
    <property type="entry name" value="pepcterm_polyde"/>
    <property type="match status" value="1"/>
</dbReference>
<dbReference type="GO" id="GO:0016810">
    <property type="term" value="F:hydrolase activity, acting on carbon-nitrogen (but not peptide) bonds"/>
    <property type="evidence" value="ECO:0007669"/>
    <property type="project" value="InterPro"/>
</dbReference>
<dbReference type="PANTHER" id="PTHR47561">
    <property type="entry name" value="POLYSACCHARIDE DEACETYLASE FAMILY PROTEIN (AFU_ORTHOLOGUE AFUA_6G05030)"/>
    <property type="match status" value="1"/>
</dbReference>
<dbReference type="InterPro" id="IPR045235">
    <property type="entry name" value="PuuE_HpPgdA-like"/>
</dbReference>
<dbReference type="SUPFAM" id="SSF88713">
    <property type="entry name" value="Glycoside hydrolase/deacetylase"/>
    <property type="match status" value="1"/>
</dbReference>
<name>A0A0S7WHA1_UNCT6</name>
<dbReference type="Gene3D" id="3.20.20.370">
    <property type="entry name" value="Glycoside hydrolase/deacetylase"/>
    <property type="match status" value="1"/>
</dbReference>
<dbReference type="InterPro" id="IPR022560">
    <property type="entry name" value="DUF3473"/>
</dbReference>